<protein>
    <recommendedName>
        <fullName evidence="3">Type II toxin-antitoxin system HicB family antitoxin</fullName>
    </recommendedName>
</protein>
<dbReference type="SUPFAM" id="SSF143100">
    <property type="entry name" value="TTHA1013/TTHA0281-like"/>
    <property type="match status" value="1"/>
</dbReference>
<gene>
    <name evidence="1" type="ORF">D1O30_07030</name>
</gene>
<name>A0A3M9XN18_9HYPH</name>
<organism evidence="1 2">
    <name type="scientific">Methylocystis hirsuta</name>
    <dbReference type="NCBI Taxonomy" id="369798"/>
    <lineage>
        <taxon>Bacteria</taxon>
        <taxon>Pseudomonadati</taxon>
        <taxon>Pseudomonadota</taxon>
        <taxon>Alphaproteobacteria</taxon>
        <taxon>Hyphomicrobiales</taxon>
        <taxon>Methylocystaceae</taxon>
        <taxon>Methylocystis</taxon>
    </lineage>
</organism>
<dbReference type="AlphaFoldDB" id="A0A3M9XN18"/>
<evidence type="ECO:0000313" key="1">
    <source>
        <dbReference type="EMBL" id="RNJ49391.1"/>
    </source>
</evidence>
<proteinExistence type="predicted"/>
<sequence length="66" mass="7157">MIRYRLELSPDDNDTVLVTSSDLPGLVTYGEDRASALENAVDAAETLLARKVVLDYETTSLVVAEA</sequence>
<dbReference type="Proteomes" id="UP000268623">
    <property type="component" value="Unassembled WGS sequence"/>
</dbReference>
<accession>A0A3M9XN18</accession>
<dbReference type="Gene3D" id="3.30.160.250">
    <property type="match status" value="1"/>
</dbReference>
<evidence type="ECO:0000313" key="2">
    <source>
        <dbReference type="Proteomes" id="UP000268623"/>
    </source>
</evidence>
<keyword evidence="2" id="KW-1185">Reference proteome</keyword>
<evidence type="ECO:0008006" key="3">
    <source>
        <dbReference type="Google" id="ProtNLM"/>
    </source>
</evidence>
<comment type="caution">
    <text evidence="1">The sequence shown here is derived from an EMBL/GenBank/DDBJ whole genome shotgun (WGS) entry which is preliminary data.</text>
</comment>
<reference evidence="1 2" key="1">
    <citation type="submission" date="2018-08" db="EMBL/GenBank/DDBJ databases">
        <title>Genome sequence of Methylocystis hirsuta CSC1, a methanotroph able to accumulate PHAs.</title>
        <authorList>
            <person name="Bordel S."/>
            <person name="Rodriguez E."/>
            <person name="Gancedo J."/>
            <person name="Munoz R."/>
        </authorList>
    </citation>
    <scope>NUCLEOTIDE SEQUENCE [LARGE SCALE GENOMIC DNA]</scope>
    <source>
        <strain evidence="1 2">CSC1</strain>
    </source>
</reference>
<dbReference type="EMBL" id="QWDD01000001">
    <property type="protein sequence ID" value="RNJ49391.1"/>
    <property type="molecule type" value="Genomic_DNA"/>
</dbReference>
<dbReference type="InterPro" id="IPR035069">
    <property type="entry name" value="TTHA1013/TTHA0281-like"/>
</dbReference>